<keyword evidence="1 4" id="KW-0728">SH3 domain</keyword>
<evidence type="ECO:0000259" key="9">
    <source>
        <dbReference type="PROSITE" id="PS50238"/>
    </source>
</evidence>
<dbReference type="FunFam" id="1.20.1270.60:FF:000094">
    <property type="entry name" value="SLIT-ROBO Rho GTPase-activating 2 protein"/>
    <property type="match status" value="1"/>
</dbReference>
<evidence type="ECO:0000313" key="12">
    <source>
        <dbReference type="Proteomes" id="UP001186944"/>
    </source>
</evidence>
<dbReference type="SMART" id="SM00055">
    <property type="entry name" value="FCH"/>
    <property type="match status" value="1"/>
</dbReference>
<dbReference type="GO" id="GO:0005096">
    <property type="term" value="F:GTPase activator activity"/>
    <property type="evidence" value="ECO:0007669"/>
    <property type="project" value="UniProtKB-KW"/>
</dbReference>
<feature type="compositionally biased region" description="Low complexity" evidence="7">
    <location>
        <begin position="816"/>
        <end position="839"/>
    </location>
</feature>
<dbReference type="Pfam" id="PF00620">
    <property type="entry name" value="RhoGAP"/>
    <property type="match status" value="1"/>
</dbReference>
<sequence length="1097" mass="124048">MPAYTRQRSSVSLFACTRPIEDYVPTGPKLSDIRSQLNEQLRCLESRLEVQVAMVTEIQEFFRKKAEVELEYSRNLEKLVKGIKVRHRQEKQKREHWSLFSTFTCWQQLLDITKKESRDHGTLSELYSNHVSHRLGNIMDNSQRIYKSCRDIGIESHEEIMKALTELQSAMKTYHTYQGESKQAEAKLKTVEHQKNKLEQQLSGKNVSSNRKLKSIIRQTDKKMSKYSENKLKALKARNDYLLCLESANAAINKYFADDISDLMDCMDFGYHNSVRCSMLMYQSCHKNICKTHQNAMEVVNKCVGDLDAQADKQRFLELYNAAYMLPKKFDYQPCKGDEVQQISAQKPVQDDIVQRYKAIGDRLVTLRLENDETWKTLEATEKSLNEMITQKNYDVSGFFLDENPPPKSPHDAAKQRGDRLELENFYLDKFKKYTLSCNQISRLQAKYSAIQKAVGDNISTSGRPPSLPPKPKKRRIGRSQMVGQPKLFGGSLEEYCEATSQDIPVIIKSCVRAINLYGMHHQGIFRVSGAQVEINEFKAEFEKGEDPLIDVDPSDINSVAGVLKLYFRELREPMFPLVLFDELVSVSKLDDQSRVDKIKELLSPLPRCIIVNMRYLFAFLNHLSEYSDENMMDAYNLAICFGPTLCPIPPDRDQVSYQSHVHELIKTIIVHQEDIFPNDGGELYEKCILEDSHDLEDTTEGEDDTGSIHSDDEDDDDAQIFEAVALYEFEGRTDRELSFHKGDTLLVYSRVSTDWWDGICKGREGLIPDRYISLKHPPEDKKSQHEDDKISLLNQTSPRESPRAHSAEPKDILASSDSSVLSTSSSDSPRQSSLSVDSGKFEMKRQLSTPETVTEELSADIDSALAEVVSGLKSLEMQQRSDKRMSLPLVKPKPTPKHTPDLVLDLPTEGLSVSPQDGSEPDSPTTTADTFAQSNQGTLKKANSMPRNISMMDQYPASQHKEGGGVETSFMSAQPLSTFSALKRNQTPFRTRTHPDQQMTESLTSLSSSSSSSSQMTSSLTSMSSSISSAPVPPPVVPPQLQTNPPSLKPHPAPPPIAEKPKVPMKVKPPVSRKPTRSPEVQRKQSPTTQPVERDQ</sequence>
<dbReference type="InterPro" id="IPR001060">
    <property type="entry name" value="FCH_dom"/>
</dbReference>
<dbReference type="EMBL" id="VSWD01000005">
    <property type="protein sequence ID" value="KAK3103505.1"/>
    <property type="molecule type" value="Genomic_DNA"/>
</dbReference>
<dbReference type="Gene3D" id="1.20.1270.60">
    <property type="entry name" value="Arfaptin homology (AH) domain/BAR domain"/>
    <property type="match status" value="1"/>
</dbReference>
<dbReference type="SMART" id="SM00324">
    <property type="entry name" value="RhoGAP"/>
    <property type="match status" value="1"/>
</dbReference>
<feature type="domain" description="SH3" evidence="8">
    <location>
        <begin position="719"/>
        <end position="778"/>
    </location>
</feature>
<dbReference type="InterPro" id="IPR008936">
    <property type="entry name" value="Rho_GTPase_activation_prot"/>
</dbReference>
<comment type="caution">
    <text evidence="11">The sequence shown here is derived from an EMBL/GenBank/DDBJ whole genome shotgun (WGS) entry which is preliminary data.</text>
</comment>
<dbReference type="FunFam" id="2.30.30.40:FF:000136">
    <property type="entry name" value="Rho GTPase activating protein 4"/>
    <property type="match status" value="1"/>
</dbReference>
<evidence type="ECO:0000259" key="8">
    <source>
        <dbReference type="PROSITE" id="PS50002"/>
    </source>
</evidence>
<reference evidence="11" key="1">
    <citation type="submission" date="2019-08" db="EMBL/GenBank/DDBJ databases">
        <title>The improved chromosome-level genome for the pearl oyster Pinctada fucata martensii using PacBio sequencing and Hi-C.</title>
        <authorList>
            <person name="Zheng Z."/>
        </authorList>
    </citation>
    <scope>NUCLEOTIDE SEQUENCE</scope>
    <source>
        <strain evidence="11">ZZ-2019</strain>
        <tissue evidence="11">Adductor muscle</tissue>
    </source>
</reference>
<dbReference type="Gene3D" id="1.10.555.10">
    <property type="entry name" value="Rho GTPase activation protein"/>
    <property type="match status" value="1"/>
</dbReference>
<dbReference type="InterPro" id="IPR001452">
    <property type="entry name" value="SH3_domain"/>
</dbReference>
<evidence type="ECO:0000256" key="5">
    <source>
        <dbReference type="PROSITE-ProRule" id="PRU01077"/>
    </source>
</evidence>
<keyword evidence="12" id="KW-1185">Reference proteome</keyword>
<evidence type="ECO:0000256" key="4">
    <source>
        <dbReference type="PROSITE-ProRule" id="PRU00192"/>
    </source>
</evidence>
<feature type="coiled-coil region" evidence="6">
    <location>
        <begin position="174"/>
        <end position="201"/>
    </location>
</feature>
<dbReference type="InterPro" id="IPR036028">
    <property type="entry name" value="SH3-like_dom_sf"/>
</dbReference>
<feature type="region of interest" description="Disordered" evidence="7">
    <location>
        <begin position="457"/>
        <end position="479"/>
    </location>
</feature>
<dbReference type="Pfam" id="PF00018">
    <property type="entry name" value="SH3_1"/>
    <property type="match status" value="1"/>
</dbReference>
<evidence type="ECO:0000313" key="11">
    <source>
        <dbReference type="EMBL" id="KAK3103505.1"/>
    </source>
</evidence>
<feature type="region of interest" description="Disordered" evidence="7">
    <location>
        <begin position="697"/>
        <end position="716"/>
    </location>
</feature>
<dbReference type="InterPro" id="IPR051627">
    <property type="entry name" value="SLIT-ROBO_RhoGAP"/>
</dbReference>
<dbReference type="AlphaFoldDB" id="A0AA88YP09"/>
<dbReference type="SUPFAM" id="SSF50044">
    <property type="entry name" value="SH3-domain"/>
    <property type="match status" value="1"/>
</dbReference>
<dbReference type="Pfam" id="PF00611">
    <property type="entry name" value="FCH"/>
    <property type="match status" value="1"/>
</dbReference>
<dbReference type="SUPFAM" id="SSF48350">
    <property type="entry name" value="GTPase activation domain, GAP"/>
    <property type="match status" value="1"/>
</dbReference>
<dbReference type="InterPro" id="IPR027267">
    <property type="entry name" value="AH/BAR_dom_sf"/>
</dbReference>
<dbReference type="SUPFAM" id="SSF103657">
    <property type="entry name" value="BAR/IMD domain-like"/>
    <property type="match status" value="1"/>
</dbReference>
<feature type="compositionally biased region" description="Basic and acidic residues" evidence="7">
    <location>
        <begin position="801"/>
        <end position="812"/>
    </location>
</feature>
<evidence type="ECO:0000256" key="3">
    <source>
        <dbReference type="ARBA" id="ARBA00023054"/>
    </source>
</evidence>
<dbReference type="GO" id="GO:0007165">
    <property type="term" value="P:signal transduction"/>
    <property type="evidence" value="ECO:0007669"/>
    <property type="project" value="InterPro"/>
</dbReference>
<dbReference type="PROSITE" id="PS50238">
    <property type="entry name" value="RHOGAP"/>
    <property type="match status" value="1"/>
</dbReference>
<dbReference type="SMART" id="SM00326">
    <property type="entry name" value="SH3"/>
    <property type="match status" value="1"/>
</dbReference>
<accession>A0AA88YP09</accession>
<feature type="compositionally biased region" description="Pro residues" evidence="7">
    <location>
        <begin position="1048"/>
        <end position="1059"/>
    </location>
</feature>
<evidence type="ECO:0000256" key="1">
    <source>
        <dbReference type="ARBA" id="ARBA00022443"/>
    </source>
</evidence>
<feature type="compositionally biased region" description="Polar residues" evidence="7">
    <location>
        <begin position="1085"/>
        <end position="1097"/>
    </location>
</feature>
<feature type="compositionally biased region" description="Polar residues" evidence="7">
    <location>
        <begin position="912"/>
        <end position="939"/>
    </location>
</feature>
<dbReference type="FunFam" id="1.10.555.10:FF:000026">
    <property type="entry name" value="Rho GTPase activating protein 4"/>
    <property type="match status" value="1"/>
</dbReference>
<dbReference type="PRINTS" id="PR00499">
    <property type="entry name" value="P67PHOX"/>
</dbReference>
<evidence type="ECO:0000259" key="10">
    <source>
        <dbReference type="PROSITE" id="PS51741"/>
    </source>
</evidence>
<evidence type="ECO:0000256" key="2">
    <source>
        <dbReference type="ARBA" id="ARBA00022468"/>
    </source>
</evidence>
<dbReference type="CDD" id="cd07656">
    <property type="entry name" value="F-BAR_srGAP"/>
    <property type="match status" value="1"/>
</dbReference>
<keyword evidence="3 5" id="KW-0175">Coiled coil</keyword>
<feature type="domain" description="F-BAR" evidence="10">
    <location>
        <begin position="28"/>
        <end position="312"/>
    </location>
</feature>
<protein>
    <submittedName>
        <fullName evidence="11">Uncharacterized protein</fullName>
    </submittedName>
</protein>
<keyword evidence="2" id="KW-0343">GTPase activation</keyword>
<feature type="compositionally biased region" description="Polar residues" evidence="7">
    <location>
        <begin position="970"/>
        <end position="991"/>
    </location>
</feature>
<dbReference type="Gene3D" id="2.30.30.40">
    <property type="entry name" value="SH3 Domains"/>
    <property type="match status" value="1"/>
</dbReference>
<feature type="region of interest" description="Disordered" evidence="7">
    <location>
        <begin position="878"/>
        <end position="1097"/>
    </location>
</feature>
<proteinExistence type="predicted"/>
<dbReference type="PROSITE" id="PS51741">
    <property type="entry name" value="F_BAR"/>
    <property type="match status" value="1"/>
</dbReference>
<evidence type="ECO:0000256" key="6">
    <source>
        <dbReference type="SAM" id="Coils"/>
    </source>
</evidence>
<dbReference type="Proteomes" id="UP001186944">
    <property type="component" value="Unassembled WGS sequence"/>
</dbReference>
<dbReference type="PROSITE" id="PS50002">
    <property type="entry name" value="SH3"/>
    <property type="match status" value="1"/>
</dbReference>
<evidence type="ECO:0000256" key="7">
    <source>
        <dbReference type="SAM" id="MobiDB-lite"/>
    </source>
</evidence>
<name>A0AA88YP09_PINIB</name>
<feature type="domain" description="Rho-GAP" evidence="9">
    <location>
        <begin position="491"/>
        <end position="677"/>
    </location>
</feature>
<feature type="compositionally biased region" description="Low complexity" evidence="7">
    <location>
        <begin position="998"/>
        <end position="1030"/>
    </location>
</feature>
<feature type="region of interest" description="Disordered" evidence="7">
    <location>
        <begin position="794"/>
        <end position="856"/>
    </location>
</feature>
<feature type="compositionally biased region" description="Acidic residues" evidence="7">
    <location>
        <begin position="698"/>
        <end position="716"/>
    </location>
</feature>
<dbReference type="InterPro" id="IPR000198">
    <property type="entry name" value="RhoGAP_dom"/>
</dbReference>
<organism evidence="11 12">
    <name type="scientific">Pinctada imbricata</name>
    <name type="common">Atlantic pearl-oyster</name>
    <name type="synonym">Pinctada martensii</name>
    <dbReference type="NCBI Taxonomy" id="66713"/>
    <lineage>
        <taxon>Eukaryota</taxon>
        <taxon>Metazoa</taxon>
        <taxon>Spiralia</taxon>
        <taxon>Lophotrochozoa</taxon>
        <taxon>Mollusca</taxon>
        <taxon>Bivalvia</taxon>
        <taxon>Autobranchia</taxon>
        <taxon>Pteriomorphia</taxon>
        <taxon>Pterioida</taxon>
        <taxon>Pterioidea</taxon>
        <taxon>Pteriidae</taxon>
        <taxon>Pinctada</taxon>
    </lineage>
</organism>
<gene>
    <name evidence="11" type="ORF">FSP39_019691</name>
</gene>
<dbReference type="InterPro" id="IPR031160">
    <property type="entry name" value="F_BAR_dom"/>
</dbReference>
<dbReference type="PANTHER" id="PTHR14166">
    <property type="entry name" value="SLIT-ROBO RHO GTPASE ACTIVATING PROTEIN"/>
    <property type="match status" value="1"/>
</dbReference>